<dbReference type="SUPFAM" id="SSF52540">
    <property type="entry name" value="P-loop containing nucleoside triphosphate hydrolases"/>
    <property type="match status" value="1"/>
</dbReference>
<dbReference type="EMBL" id="PYZR01000462">
    <property type="protein sequence ID" value="PTF53987.1"/>
    <property type="molecule type" value="Genomic_DNA"/>
</dbReference>
<dbReference type="Pfam" id="PF13361">
    <property type="entry name" value="UvrD_C"/>
    <property type="match status" value="1"/>
</dbReference>
<dbReference type="Gene3D" id="3.40.50.300">
    <property type="entry name" value="P-loop containing nucleotide triphosphate hydrolases"/>
    <property type="match status" value="1"/>
</dbReference>
<name>A0A2T4LMN7_9STAP</name>
<proteinExistence type="predicted"/>
<evidence type="ECO:0000256" key="4">
    <source>
        <dbReference type="ARBA" id="ARBA00022840"/>
    </source>
</evidence>
<dbReference type="InterPro" id="IPR027417">
    <property type="entry name" value="P-loop_NTPase"/>
</dbReference>
<dbReference type="Gene3D" id="1.10.486.10">
    <property type="entry name" value="PCRA, domain 4"/>
    <property type="match status" value="1"/>
</dbReference>
<dbReference type="GO" id="GO:0005829">
    <property type="term" value="C:cytosol"/>
    <property type="evidence" value="ECO:0007669"/>
    <property type="project" value="TreeGrafter"/>
</dbReference>
<evidence type="ECO:0000256" key="2">
    <source>
        <dbReference type="ARBA" id="ARBA00022801"/>
    </source>
</evidence>
<dbReference type="GO" id="GO:0005524">
    <property type="term" value="F:ATP binding"/>
    <property type="evidence" value="ECO:0007669"/>
    <property type="project" value="UniProtKB-KW"/>
</dbReference>
<keyword evidence="3 6" id="KW-0347">Helicase</keyword>
<comment type="caution">
    <text evidence="6">The sequence shown here is derived from an EMBL/GenBank/DDBJ whole genome shotgun (WGS) entry which is preliminary data.</text>
</comment>
<keyword evidence="4" id="KW-0067">ATP-binding</keyword>
<keyword evidence="1" id="KW-0547">Nucleotide-binding</keyword>
<organism evidence="6 7">
    <name type="scientific">Staphylococcus cohnii</name>
    <dbReference type="NCBI Taxonomy" id="29382"/>
    <lineage>
        <taxon>Bacteria</taxon>
        <taxon>Bacillati</taxon>
        <taxon>Bacillota</taxon>
        <taxon>Bacilli</taxon>
        <taxon>Bacillales</taxon>
        <taxon>Staphylococcaceae</taxon>
        <taxon>Staphylococcus</taxon>
        <taxon>Staphylococcus cohnii species complex</taxon>
    </lineage>
</organism>
<accession>A0A2T4LMN7</accession>
<evidence type="ECO:0000313" key="6">
    <source>
        <dbReference type="EMBL" id="PTF53987.1"/>
    </source>
</evidence>
<keyword evidence="6" id="KW-0269">Exonuclease</keyword>
<feature type="non-terminal residue" evidence="6">
    <location>
        <position position="1"/>
    </location>
</feature>
<dbReference type="InterPro" id="IPR000212">
    <property type="entry name" value="DNA_helicase_UvrD/REP"/>
</dbReference>
<keyword evidence="2" id="KW-0378">Hydrolase</keyword>
<sequence length="157" mass="18526">GAPYDDQPMPLQLNTLVEDAQSGLTGTEQEAEYIVQQVQTIMNEREVYDMKTQSYRKPSYKDIVILERTYGQARRLQQAFKDHDIPFHVNSKEGYFEQTEVRLILSFLRTVDNPLQDIYLVGLMRSVIYQFTEVELSNIRVFSPNDDYFYQSIEQYM</sequence>
<feature type="non-terminal residue" evidence="6">
    <location>
        <position position="157"/>
    </location>
</feature>
<evidence type="ECO:0000256" key="3">
    <source>
        <dbReference type="ARBA" id="ARBA00022806"/>
    </source>
</evidence>
<dbReference type="InterPro" id="IPR014017">
    <property type="entry name" value="DNA_helicase_UvrD-like_C"/>
</dbReference>
<dbReference type="GO" id="GO:0003677">
    <property type="term" value="F:DNA binding"/>
    <property type="evidence" value="ECO:0007669"/>
    <property type="project" value="InterPro"/>
</dbReference>
<reference evidence="6 7" key="1">
    <citation type="journal article" date="2016" name="Front. Microbiol.">
        <title>Comprehensive Phylogenetic Analysis of Bovine Non-aureus Staphylococci Species Based on Whole-Genome Sequencing.</title>
        <authorList>
            <person name="Naushad S."/>
            <person name="Barkema H.W."/>
            <person name="Luby C."/>
            <person name="Condas L.A."/>
            <person name="Nobrega D.B."/>
            <person name="Carson D.A."/>
            <person name="De Buck J."/>
        </authorList>
    </citation>
    <scope>NUCLEOTIDE SEQUENCE [LARGE SCALE GENOMIC DNA]</scope>
    <source>
        <strain evidence="6 7">SNUC 3829</strain>
    </source>
</reference>
<dbReference type="GO" id="GO:0000725">
    <property type="term" value="P:recombinational repair"/>
    <property type="evidence" value="ECO:0007669"/>
    <property type="project" value="TreeGrafter"/>
</dbReference>
<gene>
    <name evidence="6" type="ORF">BUY34_14160</name>
</gene>
<dbReference type="PANTHER" id="PTHR11070:SF48">
    <property type="entry name" value="ATP-DEPENDENT HELICASE_NUCLEASE SUBUNIT A"/>
    <property type="match status" value="1"/>
</dbReference>
<evidence type="ECO:0000313" key="7">
    <source>
        <dbReference type="Proteomes" id="UP000241208"/>
    </source>
</evidence>
<dbReference type="PROSITE" id="PS51217">
    <property type="entry name" value="UVRD_HELICASE_CTER"/>
    <property type="match status" value="1"/>
</dbReference>
<feature type="domain" description="UvrD-like helicase C-terminal" evidence="5">
    <location>
        <begin position="1"/>
        <end position="157"/>
    </location>
</feature>
<dbReference type="PANTHER" id="PTHR11070">
    <property type="entry name" value="UVRD / RECB / PCRA DNA HELICASE FAMILY MEMBER"/>
    <property type="match status" value="1"/>
</dbReference>
<dbReference type="GO" id="GO:0033202">
    <property type="term" value="C:DNA helicase complex"/>
    <property type="evidence" value="ECO:0007669"/>
    <property type="project" value="TreeGrafter"/>
</dbReference>
<protein>
    <submittedName>
        <fullName evidence="6">Helicase-exonuclease AddAB subunit AddA</fullName>
    </submittedName>
</protein>
<evidence type="ECO:0000256" key="1">
    <source>
        <dbReference type="ARBA" id="ARBA00022741"/>
    </source>
</evidence>
<dbReference type="RefSeq" id="WP_275113333.1">
    <property type="nucleotide sequence ID" value="NZ_PYZR01000462.1"/>
</dbReference>
<dbReference type="GO" id="GO:0043138">
    <property type="term" value="F:3'-5' DNA helicase activity"/>
    <property type="evidence" value="ECO:0007669"/>
    <property type="project" value="TreeGrafter"/>
</dbReference>
<dbReference type="GO" id="GO:0004527">
    <property type="term" value="F:exonuclease activity"/>
    <property type="evidence" value="ECO:0007669"/>
    <property type="project" value="UniProtKB-KW"/>
</dbReference>
<dbReference type="Proteomes" id="UP000241208">
    <property type="component" value="Unassembled WGS sequence"/>
</dbReference>
<keyword evidence="6" id="KW-0540">Nuclease</keyword>
<dbReference type="AlphaFoldDB" id="A0A2T4LMN7"/>
<evidence type="ECO:0000259" key="5">
    <source>
        <dbReference type="PROSITE" id="PS51217"/>
    </source>
</evidence>